<dbReference type="SUPFAM" id="SSF49785">
    <property type="entry name" value="Galactose-binding domain-like"/>
    <property type="match status" value="1"/>
</dbReference>
<evidence type="ECO:0000256" key="3">
    <source>
        <dbReference type="ARBA" id="ARBA00022729"/>
    </source>
</evidence>
<dbReference type="HOGENOM" id="CLU_235707_0_0_1"/>
<feature type="transmembrane region" description="Helical" evidence="7">
    <location>
        <begin position="1866"/>
        <end position="1888"/>
    </location>
</feature>
<dbReference type="SMART" id="SM00321">
    <property type="entry name" value="WSC"/>
    <property type="match status" value="3"/>
</dbReference>
<feature type="domain" description="WSC" evidence="9">
    <location>
        <begin position="115"/>
        <end position="197"/>
    </location>
</feature>
<dbReference type="Gene3D" id="2.10.50.10">
    <property type="entry name" value="Tumor Necrosis Factor Receptor, subunit A, domain 2"/>
    <property type="match status" value="1"/>
</dbReference>
<dbReference type="EMBL" id="AMQM01007198">
    <property type="status" value="NOT_ANNOTATED_CDS"/>
    <property type="molecule type" value="Genomic_DNA"/>
</dbReference>
<comment type="subcellular location">
    <subcellularLocation>
        <location evidence="1">Membrane</location>
        <topology evidence="1">Single-pass membrane protein</topology>
    </subcellularLocation>
</comment>
<dbReference type="Proteomes" id="UP000015101">
    <property type="component" value="Unassembled WGS sequence"/>
</dbReference>
<dbReference type="PROSITE" id="PS50835">
    <property type="entry name" value="IG_LIKE"/>
    <property type="match status" value="1"/>
</dbReference>
<keyword evidence="3" id="KW-0732">Signal</keyword>
<evidence type="ECO:0000313" key="11">
    <source>
        <dbReference type="EnsemblMetazoa" id="HelroP180449"/>
    </source>
</evidence>
<dbReference type="InParanoid" id="T1FFX7"/>
<dbReference type="InterPro" id="IPR011641">
    <property type="entry name" value="Tyr-kin_ephrin_A/B_rcpt-like"/>
</dbReference>
<keyword evidence="5 7" id="KW-0472">Membrane</keyword>
<reference evidence="11" key="3">
    <citation type="submission" date="2015-06" db="UniProtKB">
        <authorList>
            <consortium name="EnsemblMetazoa"/>
        </authorList>
    </citation>
    <scope>IDENTIFICATION</scope>
</reference>
<evidence type="ECO:0000259" key="8">
    <source>
        <dbReference type="PROSITE" id="PS50835"/>
    </source>
</evidence>
<evidence type="ECO:0000256" key="6">
    <source>
        <dbReference type="ARBA" id="ARBA00023180"/>
    </source>
</evidence>
<dbReference type="EMBL" id="KB097579">
    <property type="protein sequence ID" value="ESN94022.1"/>
    <property type="molecule type" value="Genomic_DNA"/>
</dbReference>
<evidence type="ECO:0000256" key="5">
    <source>
        <dbReference type="ARBA" id="ARBA00023136"/>
    </source>
</evidence>
<dbReference type="GO" id="GO:0005886">
    <property type="term" value="C:plasma membrane"/>
    <property type="evidence" value="ECO:0000318"/>
    <property type="project" value="GO_Central"/>
</dbReference>
<dbReference type="GeneID" id="20207726"/>
<evidence type="ECO:0000313" key="12">
    <source>
        <dbReference type="Proteomes" id="UP000015101"/>
    </source>
</evidence>
<reference evidence="12" key="1">
    <citation type="submission" date="2012-12" db="EMBL/GenBank/DDBJ databases">
        <authorList>
            <person name="Hellsten U."/>
            <person name="Grimwood J."/>
            <person name="Chapman J.A."/>
            <person name="Shapiro H."/>
            <person name="Aerts A."/>
            <person name="Otillar R.P."/>
            <person name="Terry A.Y."/>
            <person name="Boore J.L."/>
            <person name="Simakov O."/>
            <person name="Marletaz F."/>
            <person name="Cho S.-J."/>
            <person name="Edsinger-Gonzales E."/>
            <person name="Havlak P."/>
            <person name="Kuo D.-H."/>
            <person name="Larsson T."/>
            <person name="Lv J."/>
            <person name="Arendt D."/>
            <person name="Savage R."/>
            <person name="Osoegawa K."/>
            <person name="de Jong P."/>
            <person name="Lindberg D.R."/>
            <person name="Seaver E.C."/>
            <person name="Weisblat D.A."/>
            <person name="Putnam N.H."/>
            <person name="Grigoriev I.V."/>
            <person name="Rokhsar D.S."/>
        </authorList>
    </citation>
    <scope>NUCLEOTIDE SEQUENCE</scope>
</reference>
<sequence>MKNGIWAAKATDGIKSETNFAFHTADENTGLDYFGLGRLNDFSSNPDYTFDENKFVIWYTHKTTIADGETSLAVNLSEKAATARFVALLQMSKSISGNKTLRIGEIEMFGEEMHVQDYIGCYLNFDGKTTYVVSSIHDCFTLCQSRNTNLFALKSGFECECGNLEDKQVASDQCQIKCANYVTYCGGRGAYSVYRGTALKQKIVIDMMVVSDLGCFIDSDLKNPLKYFERNLTACVDYCNLIYIAVQSTDKCSCLSNLDQLKPSFKCKDNKEAIHVYQKNVSVKLPASVAARYCAKSNHVDQSGNCLSGSCEKGWKAPGCFEKDITKPLWHSMSCEDVDLLAAVVSVCNFKAAYIGCYKDAFIESLHFKFVNSVKECSVYCKTSVYHKIALQAGRLCHCISLLTSALPSSDCHMKCANGEACGSLDACSVYSIKPQEYHEVVFFYDHRLAAIQTTLEIKVPYTLQMCGEFCSEINGNFFSNIKSGLCECFLHLEVKTFKVSNNIKNEKCEYDPGQVCQRNLIGDANSSAVFLVSQLYEFQRGVSSYSHCSNNANNKKLELVYSCKSGCSRSWKGESCRERNCADNNGDCGSEMKCVESVVNGGKYVECVCPRGKVINRNKQCEVHRQNIAVFKRRHFSADFQLPNAASLNLALSQNNVKLSWLAVDLENFYYVGYVVAYSQVVKNIELLHILDYFDVKLSETFNIIGNYDFRDHVKVCGSWMHQARLWVLPMKVICRDFTFATRESCDTNNGNCGEKRCIEYSHRATIAIKCIKQKPDLIITHGNRPPSIYGCFQKLKAEYEHDRYGLSYEDCQTECKSRSFKFSALKEHVKCLCGNQLLANEQMPINDCIINSYGTYLVYDVDALVNLDYAANVYRFCKNDRNKSQETTCHEGQCLLGWAGQFCNIYYVGCYQHVETTKSKEVASISDCLSTCKNDINSFIAIKGGNECHCVDRLDSAVPSSYCNISCHSKDSCGGQNYYSVYKNWHRKMHDAVFYNADLTKASHELQFSGHFTDEMCAHFCLEMDLSFFNIMLKKCGCFQTVKLLTPYRSNLVVCDQDCQKNSNEECRCYFQGRESQPTVFGTRFQYDFQRGVSSYSHCSLDKYELLEQCPEKCLAGWKGMSCRERDCSVVNGDCGSETKCIESSVNAFVYAECVCPNGTVRNKFHKCEVFRNNLALHKSPYSSSQAKDARKGLKMVAAFLTDGIYYDDTFAQIDDIISSWLAVDLGAVHCVGFVVVYNRIAETNEIRARADNFVVRLNKTFDTSANYDIRKRVNFCGAWPSEAIQGVNPMKVVCEDFNLLSRFVIVQQSEGRFSDGKLAIVELEVYDVGCDLNNGNCGKLHCSEHVHLETKFVKCDALGKDIFIFPIAPGGKSIYGCFKRIDYSYEHNEYALTSRQCGRVCKSKFYKVAAMKAGIKCFCGNKLIVNDQVSIKSCVWQKFDSYLVYDVESSVKFDEATKWNHFCKNVLEGSSEAPCKSGDCLFGWTGNLCNIGCSEGLSTSEYIPSVEKFRRPSAYPLQSHVVRTFKEADSTKKIAFVRHGEDLSLTCFTNEYSKKYRRRWYYSDGDTVQSIFVDNGAIILMKNWTVLKFVNSSFKMSNVYYCTDSEFISANRLQYHVKVYSIAQMAFNMTFSFLVSKCSSNKLQEIKRMIKDHVCKPFEGSVSKFYCPYQFSIECDDWKPNTFYSVKNIQRLVVAKVVVLKFVQDFSDKTCDVKCSLHQMHSNLANDICPVDDLREDLENQYQKVSEGRYLPEEDKLTNLKTYFICMPGFILFYQMFCVPCDPGYYSNVHGLVEHCLPCPKNTFQPEFGATSCHKCPKKYMTANEASTHAADCFNEIMNYKRQMLENSVEVNVDRHITYTGHFFVLSTSLILIFIAAFGVLYVIFICDLSFCYCEPLLHFPCL</sequence>
<dbReference type="EnsemblMetazoa" id="HelroT180449">
    <property type="protein sequence ID" value="HelroP180449"/>
    <property type="gene ID" value="HelroG180449"/>
</dbReference>
<evidence type="ECO:0000256" key="2">
    <source>
        <dbReference type="ARBA" id="ARBA00022692"/>
    </source>
</evidence>
<dbReference type="GO" id="GO:0007165">
    <property type="term" value="P:signal transduction"/>
    <property type="evidence" value="ECO:0000318"/>
    <property type="project" value="GO_Central"/>
</dbReference>
<dbReference type="PANTHER" id="PTHR24269:SF16">
    <property type="entry name" value="PROTEIN SLG1"/>
    <property type="match status" value="1"/>
</dbReference>
<evidence type="ECO:0000256" key="4">
    <source>
        <dbReference type="ARBA" id="ARBA00022989"/>
    </source>
</evidence>
<feature type="domain" description="Ig-like" evidence="8">
    <location>
        <begin position="1515"/>
        <end position="1606"/>
    </location>
</feature>
<dbReference type="Pfam" id="PF07699">
    <property type="entry name" value="Ephrin_rec_like"/>
    <property type="match status" value="1"/>
</dbReference>
<accession>T1FFX7</accession>
<dbReference type="InterPro" id="IPR007110">
    <property type="entry name" value="Ig-like_dom"/>
</dbReference>
<dbReference type="InterPro" id="IPR051836">
    <property type="entry name" value="Kremen_rcpt"/>
</dbReference>
<reference evidence="10 12" key="2">
    <citation type="journal article" date="2013" name="Nature">
        <title>Insights into bilaterian evolution from three spiralian genomes.</title>
        <authorList>
            <person name="Simakov O."/>
            <person name="Marletaz F."/>
            <person name="Cho S.J."/>
            <person name="Edsinger-Gonzales E."/>
            <person name="Havlak P."/>
            <person name="Hellsten U."/>
            <person name="Kuo D.H."/>
            <person name="Larsson T."/>
            <person name="Lv J."/>
            <person name="Arendt D."/>
            <person name="Savage R."/>
            <person name="Osoegawa K."/>
            <person name="de Jong P."/>
            <person name="Grimwood J."/>
            <person name="Chapman J.A."/>
            <person name="Shapiro H."/>
            <person name="Aerts A."/>
            <person name="Otillar R.P."/>
            <person name="Terry A.Y."/>
            <person name="Boore J.L."/>
            <person name="Grigoriev I.V."/>
            <person name="Lindberg D.R."/>
            <person name="Seaver E.C."/>
            <person name="Weisblat D.A."/>
            <person name="Putnam N.H."/>
            <person name="Rokhsar D.S."/>
        </authorList>
    </citation>
    <scope>NUCLEOTIDE SEQUENCE</scope>
</reference>
<evidence type="ECO:0000256" key="1">
    <source>
        <dbReference type="ARBA" id="ARBA00004167"/>
    </source>
</evidence>
<dbReference type="GO" id="GO:0004888">
    <property type="term" value="F:transmembrane signaling receptor activity"/>
    <property type="evidence" value="ECO:0000318"/>
    <property type="project" value="GO_Central"/>
</dbReference>
<dbReference type="PANTHER" id="PTHR24269">
    <property type="entry name" value="KREMEN PROTEIN"/>
    <property type="match status" value="1"/>
</dbReference>
<proteinExistence type="predicted"/>
<keyword evidence="4 7" id="KW-1133">Transmembrane helix</keyword>
<evidence type="ECO:0000256" key="7">
    <source>
        <dbReference type="SAM" id="Phobius"/>
    </source>
</evidence>
<dbReference type="OrthoDB" id="6328171at2759"/>
<dbReference type="eggNOG" id="ENOG502T693">
    <property type="taxonomic scope" value="Eukaryota"/>
</dbReference>
<feature type="domain" description="WSC" evidence="9">
    <location>
        <begin position="906"/>
        <end position="987"/>
    </location>
</feature>
<dbReference type="PROSITE" id="PS51212">
    <property type="entry name" value="WSC"/>
    <property type="match status" value="3"/>
</dbReference>
<dbReference type="Gene3D" id="2.60.120.260">
    <property type="entry name" value="Galactose-binding domain-like"/>
    <property type="match status" value="1"/>
</dbReference>
<keyword evidence="12" id="KW-1185">Reference proteome</keyword>
<gene>
    <name evidence="11" type="primary">20207726</name>
    <name evidence="10" type="ORF">HELRODRAFT_180449</name>
</gene>
<dbReference type="InterPro" id="IPR002889">
    <property type="entry name" value="WSC_carb-bd"/>
</dbReference>
<organism evidence="11 12">
    <name type="scientific">Helobdella robusta</name>
    <name type="common">Californian leech</name>
    <dbReference type="NCBI Taxonomy" id="6412"/>
    <lineage>
        <taxon>Eukaryota</taxon>
        <taxon>Metazoa</taxon>
        <taxon>Spiralia</taxon>
        <taxon>Lophotrochozoa</taxon>
        <taxon>Annelida</taxon>
        <taxon>Clitellata</taxon>
        <taxon>Hirudinea</taxon>
        <taxon>Rhynchobdellida</taxon>
        <taxon>Glossiphoniidae</taxon>
        <taxon>Helobdella</taxon>
    </lineage>
</organism>
<protein>
    <submittedName>
        <fullName evidence="10 11">Uncharacterized protein</fullName>
    </submittedName>
</protein>
<dbReference type="CTD" id="20207726"/>
<name>T1FFX7_HELRO</name>
<dbReference type="RefSeq" id="XP_009027989.1">
    <property type="nucleotide sequence ID" value="XM_009029741.1"/>
</dbReference>
<dbReference type="SMART" id="SM01411">
    <property type="entry name" value="Ephrin_rec_like"/>
    <property type="match status" value="1"/>
</dbReference>
<keyword evidence="6" id="KW-0325">Glycoprotein</keyword>
<feature type="domain" description="WSC" evidence="9">
    <location>
        <begin position="351"/>
        <end position="434"/>
    </location>
</feature>
<evidence type="ECO:0000259" key="9">
    <source>
        <dbReference type="PROSITE" id="PS51212"/>
    </source>
</evidence>
<evidence type="ECO:0000313" key="10">
    <source>
        <dbReference type="EMBL" id="ESN94022.1"/>
    </source>
</evidence>
<keyword evidence="2 7" id="KW-0812">Transmembrane</keyword>
<dbReference type="KEGG" id="hro:HELRODRAFT_180449"/>
<dbReference type="InterPro" id="IPR008979">
    <property type="entry name" value="Galactose-bd-like_sf"/>
</dbReference>